<protein>
    <submittedName>
        <fullName evidence="2">Uncharacterized protein</fullName>
    </submittedName>
</protein>
<organism evidence="2 3">
    <name type="scientific">Rhizophlyctis rosea</name>
    <dbReference type="NCBI Taxonomy" id="64517"/>
    <lineage>
        <taxon>Eukaryota</taxon>
        <taxon>Fungi</taxon>
        <taxon>Fungi incertae sedis</taxon>
        <taxon>Chytridiomycota</taxon>
        <taxon>Chytridiomycota incertae sedis</taxon>
        <taxon>Chytridiomycetes</taxon>
        <taxon>Rhizophlyctidales</taxon>
        <taxon>Rhizophlyctidaceae</taxon>
        <taxon>Rhizophlyctis</taxon>
    </lineage>
</organism>
<dbReference type="EMBL" id="JADGJD010000702">
    <property type="protein sequence ID" value="KAJ3049033.1"/>
    <property type="molecule type" value="Genomic_DNA"/>
</dbReference>
<evidence type="ECO:0000313" key="3">
    <source>
        <dbReference type="Proteomes" id="UP001212841"/>
    </source>
</evidence>
<dbReference type="Proteomes" id="UP001212841">
    <property type="component" value="Unassembled WGS sequence"/>
</dbReference>
<gene>
    <name evidence="2" type="ORF">HK097_009971</name>
</gene>
<reference evidence="2" key="1">
    <citation type="submission" date="2020-05" db="EMBL/GenBank/DDBJ databases">
        <title>Phylogenomic resolution of chytrid fungi.</title>
        <authorList>
            <person name="Stajich J.E."/>
            <person name="Amses K."/>
            <person name="Simmons R."/>
            <person name="Seto K."/>
            <person name="Myers J."/>
            <person name="Bonds A."/>
            <person name="Quandt C.A."/>
            <person name="Barry K."/>
            <person name="Liu P."/>
            <person name="Grigoriev I."/>
            <person name="Longcore J.E."/>
            <person name="James T.Y."/>
        </authorList>
    </citation>
    <scope>NUCLEOTIDE SEQUENCE</scope>
    <source>
        <strain evidence="2">JEL0318</strain>
    </source>
</reference>
<keyword evidence="3" id="KW-1185">Reference proteome</keyword>
<dbReference type="AlphaFoldDB" id="A0AAD5S880"/>
<evidence type="ECO:0000256" key="1">
    <source>
        <dbReference type="SAM" id="MobiDB-lite"/>
    </source>
</evidence>
<accession>A0AAD5S880</accession>
<sequence>MATSNKTFSPSRAVARGTPEHTTALSDISKIITILQTPKPTPSSYIWLDFCQRTTILTFTSRSLSFVSTHPEPQPS</sequence>
<feature type="compositionally biased region" description="Polar residues" evidence="1">
    <location>
        <begin position="1"/>
        <end position="10"/>
    </location>
</feature>
<proteinExistence type="predicted"/>
<evidence type="ECO:0000313" key="2">
    <source>
        <dbReference type="EMBL" id="KAJ3049033.1"/>
    </source>
</evidence>
<name>A0AAD5S880_9FUNG</name>
<comment type="caution">
    <text evidence="2">The sequence shown here is derived from an EMBL/GenBank/DDBJ whole genome shotgun (WGS) entry which is preliminary data.</text>
</comment>
<feature type="region of interest" description="Disordered" evidence="1">
    <location>
        <begin position="1"/>
        <end position="20"/>
    </location>
</feature>